<keyword evidence="2" id="KW-0812">Transmembrane</keyword>
<comment type="caution">
    <text evidence="3">The sequence shown here is derived from an EMBL/GenBank/DDBJ whole genome shotgun (WGS) entry which is preliminary data.</text>
</comment>
<evidence type="ECO:0000256" key="1">
    <source>
        <dbReference type="SAM" id="MobiDB-lite"/>
    </source>
</evidence>
<keyword evidence="4" id="KW-1185">Reference proteome</keyword>
<accession>A0A6P0UMG6</accession>
<dbReference type="EMBL" id="JAABOO010000001">
    <property type="protein sequence ID" value="NER13039.1"/>
    <property type="molecule type" value="Genomic_DNA"/>
</dbReference>
<sequence length="80" mass="9564">MMEIFEQIDQLPSLKVLYFLMGFIAVFLVLLIFRLIKDHTWFKNMQAKLKKYKRKDKDGSRSDCLTNPDHNDNDNEKRVA</sequence>
<protein>
    <submittedName>
        <fullName evidence="3">Uncharacterized protein</fullName>
    </submittedName>
</protein>
<organism evidence="3 4">
    <name type="scientific">Leptobacterium flavescens</name>
    <dbReference type="NCBI Taxonomy" id="472055"/>
    <lineage>
        <taxon>Bacteria</taxon>
        <taxon>Pseudomonadati</taxon>
        <taxon>Bacteroidota</taxon>
        <taxon>Flavobacteriia</taxon>
        <taxon>Flavobacteriales</taxon>
        <taxon>Flavobacteriaceae</taxon>
        <taxon>Leptobacterium</taxon>
    </lineage>
</organism>
<dbReference type="RefSeq" id="WP_163606042.1">
    <property type="nucleotide sequence ID" value="NZ_JAABOO010000001.1"/>
</dbReference>
<proteinExistence type="predicted"/>
<feature type="region of interest" description="Disordered" evidence="1">
    <location>
        <begin position="50"/>
        <end position="80"/>
    </location>
</feature>
<dbReference type="AlphaFoldDB" id="A0A6P0UMG6"/>
<name>A0A6P0UMG6_9FLAO</name>
<keyword evidence="2" id="KW-1133">Transmembrane helix</keyword>
<dbReference type="Proteomes" id="UP000468581">
    <property type="component" value="Unassembled WGS sequence"/>
</dbReference>
<reference evidence="3 4" key="1">
    <citation type="submission" date="2020-01" db="EMBL/GenBank/DDBJ databases">
        <title>Leptobacterium flavescens.</title>
        <authorList>
            <person name="Wang G."/>
        </authorList>
    </citation>
    <scope>NUCLEOTIDE SEQUENCE [LARGE SCALE GENOMIC DNA]</scope>
    <source>
        <strain evidence="3 4">KCTC 22160</strain>
    </source>
</reference>
<gene>
    <name evidence="3" type="ORF">GWK08_06285</name>
</gene>
<evidence type="ECO:0000313" key="4">
    <source>
        <dbReference type="Proteomes" id="UP000468581"/>
    </source>
</evidence>
<keyword evidence="2" id="KW-0472">Membrane</keyword>
<feature type="compositionally biased region" description="Basic and acidic residues" evidence="1">
    <location>
        <begin position="69"/>
        <end position="80"/>
    </location>
</feature>
<feature type="transmembrane region" description="Helical" evidence="2">
    <location>
        <begin position="16"/>
        <end position="36"/>
    </location>
</feature>
<evidence type="ECO:0000313" key="3">
    <source>
        <dbReference type="EMBL" id="NER13039.1"/>
    </source>
</evidence>
<evidence type="ECO:0000256" key="2">
    <source>
        <dbReference type="SAM" id="Phobius"/>
    </source>
</evidence>